<comment type="caution">
    <text evidence="1">The sequence shown here is derived from an EMBL/GenBank/DDBJ whole genome shotgun (WGS) entry which is preliminary data.</text>
</comment>
<dbReference type="Proteomes" id="UP000789525">
    <property type="component" value="Unassembled WGS sequence"/>
</dbReference>
<dbReference type="EMBL" id="CAJVPT010001456">
    <property type="protein sequence ID" value="CAG8462593.1"/>
    <property type="molecule type" value="Genomic_DNA"/>
</dbReference>
<organism evidence="1 2">
    <name type="scientific">Acaulospora colombiana</name>
    <dbReference type="NCBI Taxonomy" id="27376"/>
    <lineage>
        <taxon>Eukaryota</taxon>
        <taxon>Fungi</taxon>
        <taxon>Fungi incertae sedis</taxon>
        <taxon>Mucoromycota</taxon>
        <taxon>Glomeromycotina</taxon>
        <taxon>Glomeromycetes</taxon>
        <taxon>Diversisporales</taxon>
        <taxon>Acaulosporaceae</taxon>
        <taxon>Acaulospora</taxon>
    </lineage>
</organism>
<sequence>MAETKGADLVFMGPNHDGYQSNSTMVTTSVQVPNDISKEVKYAVNIPTVMNEEQPDPKHMPETAFVIAFCVKFNKALNIWFWPEDLDAALCSTEENPLIEKLHRLFLRNLLNLERLVERNKWMTLLSDIISQRLENNEDFYLDYNPLKRVNDNYYALGIRDKVMIMQCLVSWQLVSSNKIKDLIRQQHQGSNEDEIKPLEVEVLGEDTKQSKYYYLGVGARIYRETLIPDCDDPSLVNIKWEAVSTTIDDLKNFVGDRNEIDPSRSEKEDALYTKIVGQVIPYLEHLAMEKIHNDAEILPTRTRGRKSRPSSNSPASDVETEGNSNTVSFIVNNTEDKSNDPNIITIVNDLEQDPTNNNVGVDSNALPINDVPEKKRKNTRRTTENKNGTEKKVKTLGGNKARDAHGRFISKAALKARLKKASTKPTSKYKNEGIDEIVLGNPSANGNREEVAFNDDSTKLIHHSSVSDGMLHKNETTNTSETMISEHVELSRVDNGINGTRINLENVVGCFEDVHTNNLKNIHTSIQNQKEKATISDNKVIFFEAKSNVQTKSKGRGRNKKNPDDNTLHRNGSIKTNNKSRARKTKVGATSTTKNKTIKSILDANSEIFPDFSINNNDRPLSANPGSLYGPVHGFPDHSDFSKNTGSNGSDTFDSVKSTSISTSDGKFTSKSSKMALDNLLIHEPSSNNNSTLDVPPPEIPPVSVGDNSHIPIPSSAFREDGSYTSGGFGRFSMDNIDTIARMDSIPSPIEPSIVFTAVNTTRNPMIDNSCINIKPEDQLSTNPIQSHGKTSVASLLNSEEIIDNDETFVEKPSYDNQGVFTEYTPPVLRPRSGKTKTDSKKGPVVPRKSKKHYSYDTSQNESIRRPVDKIIDENDIEPRNLFVIENGDEIDNVNNYSSSSTNYKETVVNKNEIDINVYIDESNSLNTSNNVASSIDNTLNNNHRFTLDEMWYSAPVTRRQTKETSGPEPISNITKKSTKKQIEQPSVVNLNSNAAKKSVKRKETLQKQIRQPSVAKSISGTKKKGVKRKEIYRDQHKNKSNKRSKSTSQYSVRAKKIRETEGAMRNLTVPVIDKGKGKMVDNEDTYVSNGPRYFDSSSALVKVQTSLFIPTPSHNEKIKESLEHEFFEDLEVLGDPDSELTSCDELLEIIEQKRRVEKSRGDITEESEDDL</sequence>
<gene>
    <name evidence="1" type="ORF">ACOLOM_LOCUS1230</name>
</gene>
<proteinExistence type="predicted"/>
<evidence type="ECO:0000313" key="1">
    <source>
        <dbReference type="EMBL" id="CAG8462593.1"/>
    </source>
</evidence>
<keyword evidence="2" id="KW-1185">Reference proteome</keyword>
<name>A0ACA9KAL2_9GLOM</name>
<accession>A0ACA9KAL2</accession>
<evidence type="ECO:0000313" key="2">
    <source>
        <dbReference type="Proteomes" id="UP000789525"/>
    </source>
</evidence>
<reference evidence="1" key="1">
    <citation type="submission" date="2021-06" db="EMBL/GenBank/DDBJ databases">
        <authorList>
            <person name="Kallberg Y."/>
            <person name="Tangrot J."/>
            <person name="Rosling A."/>
        </authorList>
    </citation>
    <scope>NUCLEOTIDE SEQUENCE</scope>
    <source>
        <strain evidence="1">CL356</strain>
    </source>
</reference>
<protein>
    <submittedName>
        <fullName evidence="1">13931_t:CDS:1</fullName>
    </submittedName>
</protein>